<reference evidence="1 2" key="1">
    <citation type="submission" date="2019-01" db="EMBL/GenBank/DDBJ databases">
        <title>Coherence of Microcystis species and biogeography revealed through population genomics.</title>
        <authorList>
            <person name="Perez-Carrascal O.M."/>
            <person name="Terrat Y."/>
            <person name="Giani A."/>
            <person name="Fortin N."/>
            <person name="Tromas N."/>
            <person name="Shapiro B.J."/>
        </authorList>
    </citation>
    <scope>NUCLEOTIDE SEQUENCE [LARGE SCALE GENOMIC DNA]</scope>
    <source>
        <strain evidence="1">Mw_QC_S_20081001_S30D</strain>
    </source>
</reference>
<dbReference type="AlphaFoldDB" id="A0A552JW93"/>
<name>A0A552JW93_9CHRO</name>
<proteinExistence type="predicted"/>
<organism evidence="1 2">
    <name type="scientific">Microcystis wesenbergii Mw_QC_S_20081001_S30D</name>
    <dbReference type="NCBI Taxonomy" id="2486245"/>
    <lineage>
        <taxon>Bacteria</taxon>
        <taxon>Bacillati</taxon>
        <taxon>Cyanobacteriota</taxon>
        <taxon>Cyanophyceae</taxon>
        <taxon>Oscillatoriophycideae</taxon>
        <taxon>Chroococcales</taxon>
        <taxon>Microcystaceae</taxon>
        <taxon>Microcystis</taxon>
    </lineage>
</organism>
<dbReference type="EMBL" id="SFAT01000045">
    <property type="protein sequence ID" value="TRU99915.1"/>
    <property type="molecule type" value="Genomic_DNA"/>
</dbReference>
<evidence type="ECO:0000313" key="2">
    <source>
        <dbReference type="Proteomes" id="UP000320523"/>
    </source>
</evidence>
<sequence length="64" mass="7243">MSCEQEKCKSSNLENNLGDYSLILKEIANDEELKSLTEEDIKAIFGGNRSKHQDKQPYGSVRPL</sequence>
<evidence type="ECO:0000313" key="1">
    <source>
        <dbReference type="EMBL" id="TRU99915.1"/>
    </source>
</evidence>
<evidence type="ECO:0008006" key="3">
    <source>
        <dbReference type="Google" id="ProtNLM"/>
    </source>
</evidence>
<dbReference type="Proteomes" id="UP000320523">
    <property type="component" value="Unassembled WGS sequence"/>
</dbReference>
<accession>A0A552JW93</accession>
<protein>
    <recommendedName>
        <fullName evidence="3">Bacteriocin</fullName>
    </recommendedName>
</protein>
<gene>
    <name evidence="1" type="ORF">EWV75_03920</name>
</gene>
<comment type="caution">
    <text evidence="1">The sequence shown here is derived from an EMBL/GenBank/DDBJ whole genome shotgun (WGS) entry which is preliminary data.</text>
</comment>